<accession>X0XL22</accession>
<dbReference type="AlphaFoldDB" id="X0XL22"/>
<reference evidence="1" key="1">
    <citation type="journal article" date="2014" name="Front. Microbiol.">
        <title>High frequency of phylogenetically diverse reductive dehalogenase-homologous genes in deep subseafloor sedimentary metagenomes.</title>
        <authorList>
            <person name="Kawai M."/>
            <person name="Futagami T."/>
            <person name="Toyoda A."/>
            <person name="Takaki Y."/>
            <person name="Nishi S."/>
            <person name="Hori S."/>
            <person name="Arai W."/>
            <person name="Tsubouchi T."/>
            <person name="Morono Y."/>
            <person name="Uchiyama I."/>
            <person name="Ito T."/>
            <person name="Fujiyama A."/>
            <person name="Inagaki F."/>
            <person name="Takami H."/>
        </authorList>
    </citation>
    <scope>NUCLEOTIDE SEQUENCE</scope>
    <source>
        <strain evidence="1">Expedition CK06-06</strain>
    </source>
</reference>
<gene>
    <name evidence="1" type="ORF">S01H1_63487</name>
</gene>
<dbReference type="EMBL" id="BARS01041790">
    <property type="protein sequence ID" value="GAG36007.1"/>
    <property type="molecule type" value="Genomic_DNA"/>
</dbReference>
<feature type="non-terminal residue" evidence="1">
    <location>
        <position position="62"/>
    </location>
</feature>
<organism evidence="1">
    <name type="scientific">marine sediment metagenome</name>
    <dbReference type="NCBI Taxonomy" id="412755"/>
    <lineage>
        <taxon>unclassified sequences</taxon>
        <taxon>metagenomes</taxon>
        <taxon>ecological metagenomes</taxon>
    </lineage>
</organism>
<proteinExistence type="predicted"/>
<name>X0XL22_9ZZZZ</name>
<evidence type="ECO:0000313" key="1">
    <source>
        <dbReference type="EMBL" id="GAG36007.1"/>
    </source>
</evidence>
<sequence>MNENLFATKVYERNYIFAVPENKAKTNPISKGTFVQSGQAGLNKLFRRVFCVPIGFEVFVVQ</sequence>
<protein>
    <submittedName>
        <fullName evidence="1">Uncharacterized protein</fullName>
    </submittedName>
</protein>
<comment type="caution">
    <text evidence="1">The sequence shown here is derived from an EMBL/GenBank/DDBJ whole genome shotgun (WGS) entry which is preliminary data.</text>
</comment>